<protein>
    <submittedName>
        <fullName evidence="1">Uncharacterized protein</fullName>
    </submittedName>
</protein>
<sequence length="109" mass="11764">MSMESDLIAMQDGADAALLGGEEIAKFAGQMFSDLESMKYDLVGQGGRAFQNVQETMRVNLDIIDRTLNQVGNGIKDSSLNFNNEDDTNSRTIENSLGTDAVALLTNGQ</sequence>
<reference evidence="1 2" key="1">
    <citation type="journal article" date="2013" name="Stand. Genomic Sci.">
        <title>Genomic Encyclopedia of Type Strains, Phase I: The one thousand microbial genomes (KMG-I) project.</title>
        <authorList>
            <person name="Kyrpides N.C."/>
            <person name="Woyke T."/>
            <person name="Eisen J.A."/>
            <person name="Garrity G."/>
            <person name="Lilburn T.G."/>
            <person name="Beck B.J."/>
            <person name="Whitman W.B."/>
            <person name="Hugenholtz P."/>
            <person name="Klenk H.P."/>
        </authorList>
    </citation>
    <scope>NUCLEOTIDE SEQUENCE [LARGE SCALE GENOMIC DNA]</scope>
    <source>
        <strain evidence="1 2">DSM 45044</strain>
    </source>
</reference>
<dbReference type="EMBL" id="VLLL01000011">
    <property type="protein sequence ID" value="TWJ07502.1"/>
    <property type="molecule type" value="Genomic_DNA"/>
</dbReference>
<dbReference type="SUPFAM" id="SSF140453">
    <property type="entry name" value="EsxAB dimer-like"/>
    <property type="match status" value="1"/>
</dbReference>
<keyword evidence="2" id="KW-1185">Reference proteome</keyword>
<dbReference type="InterPro" id="IPR036689">
    <property type="entry name" value="ESAT-6-like_sf"/>
</dbReference>
<evidence type="ECO:0000313" key="1">
    <source>
        <dbReference type="EMBL" id="TWJ07502.1"/>
    </source>
</evidence>
<proteinExistence type="predicted"/>
<dbReference type="OrthoDB" id="5193962at2"/>
<accession>A0A562UPH0</accession>
<dbReference type="Proteomes" id="UP000321617">
    <property type="component" value="Unassembled WGS sequence"/>
</dbReference>
<gene>
    <name evidence="1" type="ORF">LX16_4985</name>
</gene>
<dbReference type="Gene3D" id="1.10.287.1060">
    <property type="entry name" value="ESAT-6-like"/>
    <property type="match status" value="1"/>
</dbReference>
<organism evidence="1 2">
    <name type="scientific">Stackebrandtia albiflava</name>
    <dbReference type="NCBI Taxonomy" id="406432"/>
    <lineage>
        <taxon>Bacteria</taxon>
        <taxon>Bacillati</taxon>
        <taxon>Actinomycetota</taxon>
        <taxon>Actinomycetes</taxon>
        <taxon>Glycomycetales</taxon>
        <taxon>Glycomycetaceae</taxon>
        <taxon>Stackebrandtia</taxon>
    </lineage>
</organism>
<dbReference type="RefSeq" id="WP_147144156.1">
    <property type="nucleotide sequence ID" value="NZ_BAABIJ010000007.1"/>
</dbReference>
<dbReference type="AlphaFoldDB" id="A0A562UPH0"/>
<comment type="caution">
    <text evidence="1">The sequence shown here is derived from an EMBL/GenBank/DDBJ whole genome shotgun (WGS) entry which is preliminary data.</text>
</comment>
<evidence type="ECO:0000313" key="2">
    <source>
        <dbReference type="Proteomes" id="UP000321617"/>
    </source>
</evidence>
<name>A0A562UPH0_9ACTN</name>